<organism evidence="2 3">
    <name type="scientific">Halolamina pelagica</name>
    <dbReference type="NCBI Taxonomy" id="699431"/>
    <lineage>
        <taxon>Archaea</taxon>
        <taxon>Methanobacteriati</taxon>
        <taxon>Methanobacteriota</taxon>
        <taxon>Stenosarchaea group</taxon>
        <taxon>Halobacteria</taxon>
        <taxon>Halobacteriales</taxon>
        <taxon>Haloferacaceae</taxon>
    </lineage>
</organism>
<dbReference type="Pfam" id="PF18029">
    <property type="entry name" value="Glyoxalase_6"/>
    <property type="match status" value="1"/>
</dbReference>
<dbReference type="STRING" id="699431.SY89_00657"/>
<dbReference type="InterPro" id="IPR041581">
    <property type="entry name" value="Glyoxalase_6"/>
</dbReference>
<protein>
    <submittedName>
        <fullName evidence="2">Glyoxalase-like domain protein</fullName>
    </submittedName>
</protein>
<dbReference type="EMBL" id="LGUC01000001">
    <property type="protein sequence ID" value="KPN29937.1"/>
    <property type="molecule type" value="Genomic_DNA"/>
</dbReference>
<evidence type="ECO:0000259" key="1">
    <source>
        <dbReference type="PROSITE" id="PS51819"/>
    </source>
</evidence>
<sequence length="219" mass="23004">MRLRHVTLATADPDALRQFYVEALGLPVSDTADGFVVAVGRSALEFRAADQGDPCYHVAFSVPGDSADEAADWLDDRAGLLAEAGRTQFRYEFLDATAVYATDPAGNVLELLARDGREGPTDPFGPDSLLDVGEIGITTSDVPWAADRLDRAFGLESDPREEFAYVGGPAGAFVLATPGREWFPTDRGAEIAPLSVVAEGGTGALSFAEGPVSVVGIGD</sequence>
<dbReference type="OrthoDB" id="304574at2157"/>
<dbReference type="InterPro" id="IPR029068">
    <property type="entry name" value="Glyas_Bleomycin-R_OHBP_Dase"/>
</dbReference>
<keyword evidence="3" id="KW-1185">Reference proteome</keyword>
<accession>A0A0P7HTF8</accession>
<dbReference type="Proteomes" id="UP000050535">
    <property type="component" value="Unassembled WGS sequence"/>
</dbReference>
<gene>
    <name evidence="2" type="ORF">SY89_00657</name>
</gene>
<dbReference type="InterPro" id="IPR037523">
    <property type="entry name" value="VOC_core"/>
</dbReference>
<dbReference type="Gene3D" id="3.10.180.10">
    <property type="entry name" value="2,3-Dihydroxybiphenyl 1,2-Dioxygenase, domain 1"/>
    <property type="match status" value="1"/>
</dbReference>
<feature type="domain" description="VOC" evidence="1">
    <location>
        <begin position="2"/>
        <end position="114"/>
    </location>
</feature>
<comment type="caution">
    <text evidence="2">The sequence shown here is derived from an EMBL/GenBank/DDBJ whole genome shotgun (WGS) entry which is preliminary data.</text>
</comment>
<evidence type="ECO:0000313" key="2">
    <source>
        <dbReference type="EMBL" id="KPN29937.1"/>
    </source>
</evidence>
<reference evidence="3" key="1">
    <citation type="submission" date="2013-11" db="EMBL/GenBank/DDBJ databases">
        <authorList>
            <person name="Hoang H.T."/>
            <person name="Killian M.L."/>
            <person name="Madson D.M."/>
            <person name="Arruda P.H.E."/>
            <person name="Sun D."/>
            <person name="Schwartz K.J."/>
            <person name="Yoon K."/>
        </authorList>
    </citation>
    <scope>NUCLEOTIDE SEQUENCE [LARGE SCALE GENOMIC DNA]</scope>
    <source>
        <strain evidence="3">CDK2</strain>
    </source>
</reference>
<dbReference type="AlphaFoldDB" id="A0A0P7HTF8"/>
<dbReference type="SUPFAM" id="SSF54593">
    <property type="entry name" value="Glyoxalase/Bleomycin resistance protein/Dihydroxybiphenyl dioxygenase"/>
    <property type="match status" value="1"/>
</dbReference>
<dbReference type="RefSeq" id="WP_054583079.1">
    <property type="nucleotide sequence ID" value="NZ_LGUC01000001.1"/>
</dbReference>
<proteinExistence type="predicted"/>
<dbReference type="PROSITE" id="PS51819">
    <property type="entry name" value="VOC"/>
    <property type="match status" value="1"/>
</dbReference>
<name>A0A0P7HTF8_9EURY</name>
<evidence type="ECO:0000313" key="3">
    <source>
        <dbReference type="Proteomes" id="UP000050535"/>
    </source>
</evidence>